<comment type="subcellular location">
    <subcellularLocation>
        <location evidence="1">Cytoplasm</location>
    </subcellularLocation>
</comment>
<dbReference type="GO" id="GO:0016020">
    <property type="term" value="C:membrane"/>
    <property type="evidence" value="ECO:0007669"/>
    <property type="project" value="TreeGrafter"/>
</dbReference>
<evidence type="ECO:0000259" key="6">
    <source>
        <dbReference type="PROSITE" id="PS50219"/>
    </source>
</evidence>
<dbReference type="Pfam" id="PF06985">
    <property type="entry name" value="HET"/>
    <property type="match status" value="1"/>
</dbReference>
<evidence type="ECO:0000256" key="5">
    <source>
        <dbReference type="SAM" id="MobiDB-lite"/>
    </source>
</evidence>
<comment type="caution">
    <text evidence="7">The sequence shown here is derived from an EMBL/GenBank/DDBJ whole genome shotgun (WGS) entry which is preliminary data.</text>
</comment>
<keyword evidence="3" id="KW-0963">Cytoplasm</keyword>
<evidence type="ECO:0000256" key="4">
    <source>
        <dbReference type="ARBA" id="ARBA00022927"/>
    </source>
</evidence>
<gene>
    <name evidence="7" type="ORF">LTR09_001471</name>
</gene>
<feature type="compositionally biased region" description="Low complexity" evidence="5">
    <location>
        <begin position="285"/>
        <end position="297"/>
    </location>
</feature>
<dbReference type="PROSITE" id="PS50219">
    <property type="entry name" value="CNH"/>
    <property type="match status" value="1"/>
</dbReference>
<evidence type="ECO:0000313" key="7">
    <source>
        <dbReference type="EMBL" id="KAK3057289.1"/>
    </source>
</evidence>
<dbReference type="Proteomes" id="UP001271007">
    <property type="component" value="Unassembled WGS sequence"/>
</dbReference>
<dbReference type="PANTHER" id="PTHR12894:SF27">
    <property type="entry name" value="TRANSFORMING GROWTH FACTOR-BETA RECEPTOR-ASSOCIATED PROTEIN 1"/>
    <property type="match status" value="1"/>
</dbReference>
<dbReference type="PANTHER" id="PTHR12894">
    <property type="entry name" value="CNH DOMAIN CONTAINING"/>
    <property type="match status" value="1"/>
</dbReference>
<accession>A0AAJ0GGV5</accession>
<evidence type="ECO:0000256" key="1">
    <source>
        <dbReference type="ARBA" id="ARBA00004496"/>
    </source>
</evidence>
<dbReference type="GO" id="GO:0005737">
    <property type="term" value="C:cytoplasm"/>
    <property type="evidence" value="ECO:0007669"/>
    <property type="project" value="UniProtKB-SubCell"/>
</dbReference>
<dbReference type="GO" id="GO:0034058">
    <property type="term" value="P:endosomal vesicle fusion"/>
    <property type="evidence" value="ECO:0007669"/>
    <property type="project" value="TreeGrafter"/>
</dbReference>
<dbReference type="InterPro" id="IPR010730">
    <property type="entry name" value="HET"/>
</dbReference>
<keyword evidence="4" id="KW-0653">Protein transport</keyword>
<organism evidence="7 8">
    <name type="scientific">Extremus antarcticus</name>
    <dbReference type="NCBI Taxonomy" id="702011"/>
    <lineage>
        <taxon>Eukaryota</taxon>
        <taxon>Fungi</taxon>
        <taxon>Dikarya</taxon>
        <taxon>Ascomycota</taxon>
        <taxon>Pezizomycotina</taxon>
        <taxon>Dothideomycetes</taxon>
        <taxon>Dothideomycetidae</taxon>
        <taxon>Mycosphaerellales</taxon>
        <taxon>Extremaceae</taxon>
        <taxon>Extremus</taxon>
    </lineage>
</organism>
<feature type="domain" description="CNH" evidence="6">
    <location>
        <begin position="37"/>
        <end position="431"/>
    </location>
</feature>
<dbReference type="InterPro" id="IPR032914">
    <property type="entry name" value="Vam6/VPS39/TRAP1"/>
</dbReference>
<dbReference type="EMBL" id="JAWDJX010000003">
    <property type="protein sequence ID" value="KAK3057289.1"/>
    <property type="molecule type" value="Genomic_DNA"/>
</dbReference>
<keyword evidence="8" id="KW-1185">Reference proteome</keyword>
<protein>
    <recommendedName>
        <fullName evidence="6">CNH domain-containing protein</fullName>
    </recommendedName>
</protein>
<keyword evidence="2" id="KW-0813">Transport</keyword>
<dbReference type="GO" id="GO:0006914">
    <property type="term" value="P:autophagy"/>
    <property type="evidence" value="ECO:0007669"/>
    <property type="project" value="TreeGrafter"/>
</dbReference>
<dbReference type="GO" id="GO:0015031">
    <property type="term" value="P:protein transport"/>
    <property type="evidence" value="ECO:0007669"/>
    <property type="project" value="UniProtKB-KW"/>
</dbReference>
<evidence type="ECO:0000256" key="2">
    <source>
        <dbReference type="ARBA" id="ARBA00022448"/>
    </source>
</evidence>
<feature type="region of interest" description="Disordered" evidence="5">
    <location>
        <begin position="228"/>
        <end position="334"/>
    </location>
</feature>
<evidence type="ECO:0000313" key="8">
    <source>
        <dbReference type="Proteomes" id="UP001271007"/>
    </source>
</evidence>
<dbReference type="InterPro" id="IPR001180">
    <property type="entry name" value="CNH_dom"/>
</dbReference>
<name>A0AAJ0GGV5_9PEZI</name>
<evidence type="ECO:0000256" key="3">
    <source>
        <dbReference type="ARBA" id="ARBA00022490"/>
    </source>
</evidence>
<reference evidence="7" key="1">
    <citation type="submission" date="2023-04" db="EMBL/GenBank/DDBJ databases">
        <title>Black Yeasts Isolated from many extreme environments.</title>
        <authorList>
            <person name="Coleine C."/>
            <person name="Stajich J.E."/>
            <person name="Selbmann L."/>
        </authorList>
    </citation>
    <scope>NUCLEOTIDE SEQUENCE</scope>
    <source>
        <strain evidence="7">CCFEE 5312</strain>
    </source>
</reference>
<sequence>MAAPPSSNIPTTTLPDDNIPGTYTLHSLISSLPLDAGARITFVDAWSSNLYIGTSTGQVLHYVSIPPDPSDPGSQAQYIFATRLEPPYTTAQEGRDAGVKQILVLPDAGKACILCNGTLTFYTLPELSPAYGEKIKQAGCTWIGGLDANLIGDRGQGEADSSVVVICLKQRLRVIRIGREARKIRDIELGGVGAISRRADLACVAEGGKYSLLDVVNHRKHELFPISALSSGGQEEEKELPPLPVRGHAQSRSVSAASPSREPRGHDRNVSVGGAPRDSSHLRPDAASPWPSRSSSRQVGLPGEPSSREASPAKSDVASPRVSTELQGRPEKATLRPLPANIVTPTPNEFMLTTGTTLEEPGIGMFVNLDGDPSRGPLEFSSYPESLVLDGPGQNDAFGSSDTDAEGYVLAVVQRKIGEGMRRAIEVQRWDVDPGEQRHSKEWLMLESPGGEDDAEGCFGLRVATTTSELSVPEISTSLRLRCLQLSDEGKDADTKREAEEDAFAARFAQIQARVLFYTPDKVQWLTRNPLIVQLDQRLAVAIEKNDAGELSIDIGYVQHVLNDLRGQEARDELEFRTLTYIRQKASILLFGHLLLQSVNGVIAYESGKRLAEEALVSGELDPRIVLSLVPPLQQEVEEGKEGIWIPQGLRDTITMLRDSFQPGTLVQDSKGAYGDNLLSILKRYLMSWRKKKGFGSVADETHVFRTVDAALLYILLLQDEHSPRGPATPGSVRAEINDLVDRGVDCFDRAVALFEHFRRLYLLSRLYQSRKMVAEVLATWRRILDGEPDAGGELIEGEQDLRRYLAKIRDPALVQEYGAWLANRNPKLGVQIFADDSSRVKFEPAEAVEILKEKAPGAVKDYLEHLVFGKNHVRYVNDLIAFYLDTVLTALSSPEVKQSLLDSYSTYRALHPPKPTYRHFITDNATSEEWQHNRLRLLQLIGGSHGAASEYDVHALRERLAPYSEVLVPEMIILNGREGKHEEALHLLVHGLGDYDTAVRYCLLGGSSIFHPTSSLGGVERGELPSKEEQARLFNFLLHEFFAISDVSERLERTAELLERFGGWFDVGEVLALIPADWSVEVVSGFLVQGFRRMVVERHESEVVRALAGAQNLRRSGEVVDLGEKYGATVELSHGTQPQPCLATKGESQVDLSYRISIIIHIATYGPSPRHRLMAMEVAADRPNESFQYPALGAGIKQIRLLKFLGYDSDGKLGFSLECHNLEEASYIALSYTWDRYEETEDLADGLCRPVKEKPAEGIVVDGEQFLTTSSLLEFLWTISSQQWEGRLFFVDQICINQSDEHEKARLVSIMGDVYSGASEVIAWLVPLKQLNEDASRVLRTLSKSSEAQIGFLEHPENTSWWRRKLLAIWAFALANDFVRCLYAAYWSRQWIAQEIVLAKKLTFQFAEVSLDWKVVTNLCRYSGQRLLWKTMEKQDKTASFYFGTAWGPKRYRDLQNDIRHYRDSAGEIVMHDWDDKRQLPLIESHTFDEWVQKVDDLVRQSSGRGWPY</sequence>
<proteinExistence type="predicted"/>